<evidence type="ECO:0000256" key="5">
    <source>
        <dbReference type="ARBA" id="ARBA00023136"/>
    </source>
</evidence>
<keyword evidence="6" id="KW-0813">Transport</keyword>
<feature type="transmembrane region" description="Helical" evidence="6">
    <location>
        <begin position="100"/>
        <end position="117"/>
    </location>
</feature>
<feature type="transmembrane region" description="Helical" evidence="6">
    <location>
        <begin position="21"/>
        <end position="43"/>
    </location>
</feature>
<dbReference type="InterPro" id="IPR043429">
    <property type="entry name" value="ArtM/GltK/GlnP/TcyL/YhdX-like"/>
</dbReference>
<keyword evidence="2 6" id="KW-0812">Transmembrane</keyword>
<evidence type="ECO:0000313" key="9">
    <source>
        <dbReference type="Proteomes" id="UP000664545"/>
    </source>
</evidence>
<dbReference type="PROSITE" id="PS50928">
    <property type="entry name" value="ABC_TM1"/>
    <property type="match status" value="1"/>
</dbReference>
<dbReference type="CDD" id="cd06261">
    <property type="entry name" value="TM_PBP2"/>
    <property type="match status" value="1"/>
</dbReference>
<accession>A0A939D6P0</accession>
<evidence type="ECO:0000256" key="1">
    <source>
        <dbReference type="ARBA" id="ARBA00004141"/>
    </source>
</evidence>
<evidence type="ECO:0000259" key="7">
    <source>
        <dbReference type="PROSITE" id="PS50928"/>
    </source>
</evidence>
<keyword evidence="3" id="KW-0029">Amino-acid transport</keyword>
<dbReference type="Proteomes" id="UP000664545">
    <property type="component" value="Unassembled WGS sequence"/>
</dbReference>
<dbReference type="RefSeq" id="WP_206581050.1">
    <property type="nucleotide sequence ID" value="NZ_JAFJZZ010000001.1"/>
</dbReference>
<feature type="transmembrane region" description="Helical" evidence="6">
    <location>
        <begin position="55"/>
        <end position="79"/>
    </location>
</feature>
<dbReference type="Gene3D" id="1.10.3720.10">
    <property type="entry name" value="MetI-like"/>
    <property type="match status" value="1"/>
</dbReference>
<comment type="caution">
    <text evidence="8">The sequence shown here is derived from an EMBL/GenBank/DDBJ whole genome shotgun (WGS) entry which is preliminary data.</text>
</comment>
<keyword evidence="5 6" id="KW-0472">Membrane</keyword>
<reference evidence="8" key="1">
    <citation type="submission" date="2021-02" db="EMBL/GenBank/DDBJ databases">
        <title>Abyssanaerobacter marinus gen.nov., sp., nov, anaerobic bacterium isolated from the Onnuri vent field of Indian Ocean and suggestion of Mogibacteriaceae fam. nov., and proposal of reclassification of ambiguous this family's genus member.</title>
        <authorList>
            <person name="Kim Y.J."/>
            <person name="Yang J.-A."/>
        </authorList>
    </citation>
    <scope>NUCLEOTIDE SEQUENCE</scope>
    <source>
        <strain evidence="8">DSM 2634</strain>
    </source>
</reference>
<evidence type="ECO:0000256" key="3">
    <source>
        <dbReference type="ARBA" id="ARBA00022970"/>
    </source>
</evidence>
<sequence>MQFDINFMFTAIKESIKYTPVTLILAFVPFIAGIFFGSIIALVRLYKIRVFDRVFQVYIVITKGVPVMLQILIVYYFVFQTYKGVAEKFHLSLQAKEIELIYIALLALFIYGTAGISESIRGALISINKGQYESGYSVGMTRSQTLRRIIIPQALPIAVPMLCSNLIGLVKSSSLVLMISVVDLMNAALIPANTSYKYLEAYVAAAIVYWIINIGIEKTSLLIESRLSVYRKEGVL</sequence>
<protein>
    <submittedName>
        <fullName evidence="8">Amino acid ABC transporter permease</fullName>
    </submittedName>
</protein>
<name>A0A939D6P0_CLOAM</name>
<gene>
    <name evidence="8" type="ORF">JYB65_02545</name>
</gene>
<keyword evidence="9" id="KW-1185">Reference proteome</keyword>
<dbReference type="SUPFAM" id="SSF161098">
    <property type="entry name" value="MetI-like"/>
    <property type="match status" value="1"/>
</dbReference>
<dbReference type="PANTHER" id="PTHR30614:SF0">
    <property type="entry name" value="L-CYSTINE TRANSPORT SYSTEM PERMEASE PROTEIN TCYL"/>
    <property type="match status" value="1"/>
</dbReference>
<evidence type="ECO:0000256" key="2">
    <source>
        <dbReference type="ARBA" id="ARBA00022692"/>
    </source>
</evidence>
<dbReference type="InterPro" id="IPR035906">
    <property type="entry name" value="MetI-like_sf"/>
</dbReference>
<dbReference type="GO" id="GO:0055085">
    <property type="term" value="P:transmembrane transport"/>
    <property type="evidence" value="ECO:0007669"/>
    <property type="project" value="InterPro"/>
</dbReference>
<keyword evidence="4 6" id="KW-1133">Transmembrane helix</keyword>
<evidence type="ECO:0000313" key="8">
    <source>
        <dbReference type="EMBL" id="MBN7772232.1"/>
    </source>
</evidence>
<organism evidence="8 9">
    <name type="scientific">Clostridium aminobutyricum</name>
    <dbReference type="NCBI Taxonomy" id="33953"/>
    <lineage>
        <taxon>Bacteria</taxon>
        <taxon>Bacillati</taxon>
        <taxon>Bacillota</taxon>
        <taxon>Clostridia</taxon>
        <taxon>Eubacteriales</taxon>
        <taxon>Clostridiaceae</taxon>
        <taxon>Clostridium</taxon>
    </lineage>
</organism>
<comment type="similarity">
    <text evidence="6">Belongs to the binding-protein-dependent transport system permease family.</text>
</comment>
<dbReference type="EMBL" id="JAFJZZ010000001">
    <property type="protein sequence ID" value="MBN7772232.1"/>
    <property type="molecule type" value="Genomic_DNA"/>
</dbReference>
<evidence type="ECO:0000256" key="6">
    <source>
        <dbReference type="RuleBase" id="RU363032"/>
    </source>
</evidence>
<comment type="subcellular location">
    <subcellularLocation>
        <location evidence="6">Cell membrane</location>
        <topology evidence="6">Multi-pass membrane protein</topology>
    </subcellularLocation>
    <subcellularLocation>
        <location evidence="1">Membrane</location>
        <topology evidence="1">Multi-pass membrane protein</topology>
    </subcellularLocation>
</comment>
<evidence type="ECO:0000256" key="4">
    <source>
        <dbReference type="ARBA" id="ARBA00022989"/>
    </source>
</evidence>
<dbReference type="Pfam" id="PF00528">
    <property type="entry name" value="BPD_transp_1"/>
    <property type="match status" value="1"/>
</dbReference>
<feature type="domain" description="ABC transmembrane type-1" evidence="7">
    <location>
        <begin position="19"/>
        <end position="220"/>
    </location>
</feature>
<proteinExistence type="inferred from homology"/>
<dbReference type="GO" id="GO:0005886">
    <property type="term" value="C:plasma membrane"/>
    <property type="evidence" value="ECO:0007669"/>
    <property type="project" value="UniProtKB-SubCell"/>
</dbReference>
<dbReference type="AlphaFoldDB" id="A0A939D6P0"/>
<dbReference type="PANTHER" id="PTHR30614">
    <property type="entry name" value="MEMBRANE COMPONENT OF AMINO ACID ABC TRANSPORTER"/>
    <property type="match status" value="1"/>
</dbReference>
<dbReference type="InterPro" id="IPR000515">
    <property type="entry name" value="MetI-like"/>
</dbReference>
<dbReference type="GO" id="GO:0006865">
    <property type="term" value="P:amino acid transport"/>
    <property type="evidence" value="ECO:0007669"/>
    <property type="project" value="UniProtKB-KW"/>
</dbReference>